<gene>
    <name evidence="2" type="ORF">Pyn_02726</name>
</gene>
<comment type="caution">
    <text evidence="2">The sequence shown here is derived from an EMBL/GenBank/DDBJ whole genome shotgun (WGS) entry which is preliminary data.</text>
</comment>
<evidence type="ECO:0000313" key="3">
    <source>
        <dbReference type="Proteomes" id="UP000250321"/>
    </source>
</evidence>
<organism evidence="2 3">
    <name type="scientific">Prunus yedoensis var. nudiflora</name>
    <dbReference type="NCBI Taxonomy" id="2094558"/>
    <lineage>
        <taxon>Eukaryota</taxon>
        <taxon>Viridiplantae</taxon>
        <taxon>Streptophyta</taxon>
        <taxon>Embryophyta</taxon>
        <taxon>Tracheophyta</taxon>
        <taxon>Spermatophyta</taxon>
        <taxon>Magnoliopsida</taxon>
        <taxon>eudicotyledons</taxon>
        <taxon>Gunneridae</taxon>
        <taxon>Pentapetalae</taxon>
        <taxon>rosids</taxon>
        <taxon>fabids</taxon>
        <taxon>Rosales</taxon>
        <taxon>Rosaceae</taxon>
        <taxon>Amygdaloideae</taxon>
        <taxon>Amygdaleae</taxon>
        <taxon>Prunus</taxon>
    </lineage>
</organism>
<sequence>MHHPSSPLTLLQSSPSQSPSANDTPPVPSPPSSNLSDVNRSNLNVDGDEAKNSSGRMSLAKKAGIVLGMIVG</sequence>
<feature type="compositionally biased region" description="Low complexity" evidence="1">
    <location>
        <begin position="1"/>
        <end position="24"/>
    </location>
</feature>
<evidence type="ECO:0000256" key="1">
    <source>
        <dbReference type="SAM" id="MobiDB-lite"/>
    </source>
</evidence>
<feature type="region of interest" description="Disordered" evidence="1">
    <location>
        <begin position="1"/>
        <end position="59"/>
    </location>
</feature>
<reference evidence="2 3" key="1">
    <citation type="submission" date="2018-02" db="EMBL/GenBank/DDBJ databases">
        <title>Draft genome of wild Prunus yedoensis var. nudiflora.</title>
        <authorList>
            <person name="Baek S."/>
            <person name="Kim J.-H."/>
            <person name="Choi K."/>
            <person name="Kim G.-B."/>
            <person name="Cho A."/>
            <person name="Jang H."/>
            <person name="Shin C.-H."/>
            <person name="Yu H.-J."/>
            <person name="Mun J.-H."/>
        </authorList>
    </citation>
    <scope>NUCLEOTIDE SEQUENCE [LARGE SCALE GENOMIC DNA]</scope>
    <source>
        <strain evidence="3">cv. Jeju island</strain>
        <tissue evidence="2">Leaf</tissue>
    </source>
</reference>
<dbReference type="Proteomes" id="UP000250321">
    <property type="component" value="Unassembled WGS sequence"/>
</dbReference>
<dbReference type="AlphaFoldDB" id="A0A314UIN4"/>
<name>A0A314UIN4_PRUYE</name>
<protein>
    <submittedName>
        <fullName evidence="2">Uncharacterized protein</fullName>
    </submittedName>
</protein>
<keyword evidence="3" id="KW-1185">Reference proteome</keyword>
<proteinExistence type="predicted"/>
<accession>A0A314UIN4</accession>
<dbReference type="EMBL" id="PJQY01003450">
    <property type="protein sequence ID" value="PQM37403.1"/>
    <property type="molecule type" value="Genomic_DNA"/>
</dbReference>
<evidence type="ECO:0000313" key="2">
    <source>
        <dbReference type="EMBL" id="PQM37403.1"/>
    </source>
</evidence>